<dbReference type="GO" id="GO:0005794">
    <property type="term" value="C:Golgi apparatus"/>
    <property type="evidence" value="ECO:0007669"/>
    <property type="project" value="TreeGrafter"/>
</dbReference>
<accession>A0A812CI14</accession>
<dbReference type="GO" id="GO:0005789">
    <property type="term" value="C:endoplasmic reticulum membrane"/>
    <property type="evidence" value="ECO:0007669"/>
    <property type="project" value="UniProtKB-SubCell"/>
</dbReference>
<proteinExistence type="inferred from homology"/>
<keyword evidence="6" id="KW-0256">Endoplasmic reticulum</keyword>
<evidence type="ECO:0000256" key="6">
    <source>
        <dbReference type="ARBA" id="ARBA00022824"/>
    </source>
</evidence>
<keyword evidence="5" id="KW-0053">Apoptosis</keyword>
<evidence type="ECO:0000256" key="2">
    <source>
        <dbReference type="ARBA" id="ARBA00007984"/>
    </source>
</evidence>
<evidence type="ECO:0000313" key="13">
    <source>
        <dbReference type="Proteomes" id="UP000597762"/>
    </source>
</evidence>
<keyword evidence="8" id="KW-0472">Membrane</keyword>
<dbReference type="Pfam" id="PF10151">
    <property type="entry name" value="TMEM214"/>
    <property type="match status" value="1"/>
</dbReference>
<keyword evidence="13" id="KW-1185">Reference proteome</keyword>
<feature type="compositionally biased region" description="Basic residues" evidence="11">
    <location>
        <begin position="89"/>
        <end position="100"/>
    </location>
</feature>
<evidence type="ECO:0000256" key="8">
    <source>
        <dbReference type="ARBA" id="ARBA00023136"/>
    </source>
</evidence>
<evidence type="ECO:0000256" key="5">
    <source>
        <dbReference type="ARBA" id="ARBA00022703"/>
    </source>
</evidence>
<comment type="caution">
    <text evidence="12">The sequence shown here is derived from an EMBL/GenBank/DDBJ whole genome shotgun (WGS) entry which is preliminary data.</text>
</comment>
<evidence type="ECO:0000256" key="10">
    <source>
        <dbReference type="ARBA" id="ARBA00024938"/>
    </source>
</evidence>
<keyword evidence="9" id="KW-0325">Glycoprotein</keyword>
<comment type="similarity">
    <text evidence="2">Belongs to the TMEM214 family.</text>
</comment>
<dbReference type="AlphaFoldDB" id="A0A812CI14"/>
<gene>
    <name evidence="12" type="ORF">SPHA_34585</name>
</gene>
<comment type="subcellular location">
    <subcellularLocation>
        <location evidence="1">Endoplasmic reticulum membrane</location>
        <topology evidence="1">Multi-pass membrane protein</topology>
    </subcellularLocation>
</comment>
<dbReference type="OrthoDB" id="10022292at2759"/>
<dbReference type="GO" id="GO:0006915">
    <property type="term" value="P:apoptotic process"/>
    <property type="evidence" value="ECO:0007669"/>
    <property type="project" value="UniProtKB-KW"/>
</dbReference>
<name>A0A812CI14_ACAPH</name>
<reference evidence="12" key="1">
    <citation type="submission" date="2021-01" db="EMBL/GenBank/DDBJ databases">
        <authorList>
            <person name="Li R."/>
            <person name="Bekaert M."/>
        </authorList>
    </citation>
    <scope>NUCLEOTIDE SEQUENCE</scope>
    <source>
        <strain evidence="12">Farmed</strain>
    </source>
</reference>
<comment type="function">
    <text evidence="10">Critical mediator, in cooperation with CASP4, of endoplasmic reticulum-stress induced apoptosis. Required or the activation of CASP4 following endoplasmic reticulum stress.</text>
</comment>
<evidence type="ECO:0000256" key="3">
    <source>
        <dbReference type="ARBA" id="ARBA00011720"/>
    </source>
</evidence>
<evidence type="ECO:0008006" key="14">
    <source>
        <dbReference type="Google" id="ProtNLM"/>
    </source>
</evidence>
<evidence type="ECO:0000256" key="9">
    <source>
        <dbReference type="ARBA" id="ARBA00023180"/>
    </source>
</evidence>
<keyword evidence="7" id="KW-1133">Transmembrane helix</keyword>
<comment type="subunit">
    <text evidence="3">Constitutively interacts with CASP4; required for the localization of procaspase 4 to the ER.</text>
</comment>
<feature type="region of interest" description="Disordered" evidence="11">
    <location>
        <begin position="63"/>
        <end position="101"/>
    </location>
</feature>
<evidence type="ECO:0000256" key="1">
    <source>
        <dbReference type="ARBA" id="ARBA00004477"/>
    </source>
</evidence>
<feature type="compositionally biased region" description="Low complexity" evidence="11">
    <location>
        <begin position="63"/>
        <end position="84"/>
    </location>
</feature>
<feature type="region of interest" description="Disordered" evidence="11">
    <location>
        <begin position="1"/>
        <end position="44"/>
    </location>
</feature>
<dbReference type="PANTHER" id="PTHR13448">
    <property type="entry name" value="TRANSMEMBRANE PROTEIN 214"/>
    <property type="match status" value="1"/>
</dbReference>
<evidence type="ECO:0000256" key="7">
    <source>
        <dbReference type="ARBA" id="ARBA00022989"/>
    </source>
</evidence>
<feature type="compositionally biased region" description="Basic and acidic residues" evidence="11">
    <location>
        <begin position="35"/>
        <end position="44"/>
    </location>
</feature>
<evidence type="ECO:0000313" key="12">
    <source>
        <dbReference type="EMBL" id="CAE1265231.1"/>
    </source>
</evidence>
<evidence type="ECO:0000256" key="11">
    <source>
        <dbReference type="SAM" id="MobiDB-lite"/>
    </source>
</evidence>
<protein>
    <recommendedName>
        <fullName evidence="14">Transmembrane protein 214-B</fullName>
    </recommendedName>
</protein>
<keyword evidence="4" id="KW-0812">Transmembrane</keyword>
<dbReference type="Proteomes" id="UP000597762">
    <property type="component" value="Unassembled WGS sequence"/>
</dbReference>
<evidence type="ECO:0000256" key="4">
    <source>
        <dbReference type="ARBA" id="ARBA00022692"/>
    </source>
</evidence>
<dbReference type="InterPro" id="IPR019308">
    <property type="entry name" value="TMEM214"/>
</dbReference>
<sequence length="704" mass="82289">MATTEVAADGNWEVVRSNKTKKTKNEPSQKSNKKNQLDRMPKHFVKDALQKDRSIFDVFLMKNKSNKNQANNSAKSGKSNNSAKSKQDNHHKKNGNVKKKKEPEVKKIYRVEEAIFLIDKPTLEAILTKDQASFPNHPEIWLKDLSSYLNVELEMFPEKDPVFKDKSKDFPFCLLRGDVKKFLISAVRQCPVKVQEQIFQHSINCMLNESSKGVGTYGYRMFIQLLAKEKPEFVMSKLPQYMELLKNHQNRPLRCLSILWAIGQAGFKDLCSGLKIWQEVMISSLGFRTITVASYPVDYLETLLSSFKNHSSAFSAISPREYFNIFDLIHDTNINIQVDLKKKLKSLYPKLKAIAYGNNVEKKLRYFFPSYLSRLTPNCSQAMKTELLSCLITCLGKDPHCFNLWRQMYTKHLKQSGILMKHLLEKWHKISKEVDKTILNETLHYFSGINGNLVGVGKKESCFNICKNLQDKMTKPPFPRSLLIVYLLSITAALFLFDVFKNGSVKNSYTVRFLENYGILAYTEQAWHRIIYYSLKAHVWLKENGVIYYNIVSKNLGPYLMLSWNKFLECCVYFAETTKVQRQWLYTKLLEGKEWVYDFSPEMWSQIEDYVWLSLTLIKEHSIWLWQHFWHFAFMLYRYISNRISEGDFSIENIQHMMSLILTNVRNVTLTVVQWCGEYFESTLTAAAKKKKQKTPIRLFSFFK</sequence>
<dbReference type="PANTHER" id="PTHR13448:SF0">
    <property type="entry name" value="TRANSMEMBRANE PROTEIN 214"/>
    <property type="match status" value="1"/>
</dbReference>
<organism evidence="12 13">
    <name type="scientific">Acanthosepion pharaonis</name>
    <name type="common">Pharaoh cuttlefish</name>
    <name type="synonym">Sepia pharaonis</name>
    <dbReference type="NCBI Taxonomy" id="158019"/>
    <lineage>
        <taxon>Eukaryota</taxon>
        <taxon>Metazoa</taxon>
        <taxon>Spiralia</taxon>
        <taxon>Lophotrochozoa</taxon>
        <taxon>Mollusca</taxon>
        <taxon>Cephalopoda</taxon>
        <taxon>Coleoidea</taxon>
        <taxon>Decapodiformes</taxon>
        <taxon>Sepiida</taxon>
        <taxon>Sepiina</taxon>
        <taxon>Sepiidae</taxon>
        <taxon>Acanthosepion</taxon>
    </lineage>
</organism>
<dbReference type="EMBL" id="CAHIKZ030001472">
    <property type="protein sequence ID" value="CAE1265231.1"/>
    <property type="molecule type" value="Genomic_DNA"/>
</dbReference>